<dbReference type="Pfam" id="PF10544">
    <property type="entry name" value="T5orf172"/>
    <property type="match status" value="1"/>
</dbReference>
<reference evidence="3" key="1">
    <citation type="submission" date="2023-08" db="EMBL/GenBank/DDBJ databases">
        <authorList>
            <person name="Nazir A."/>
        </authorList>
    </citation>
    <scope>NUCLEOTIDE SEQUENCE</scope>
</reference>
<sequence>MSDSDEETIDIPESELTKGQREFIGTQFETDNGSTLTVTDVSHKQGSSAVFTLECSVCSRDKELFPYGSITSTKSGLVRGRVPCSCSNSPKWAPEQDLILTNRFLAEKMPHLKAVDSIKEKGKNRKFILECEICSQDTELWPYGSIESVKGHLMEGKVPCSCSKIPKWTQSQFETLINRRCLEKDYEFLGFVGEWKGQYTYLRLHNPKNGNAWQTTITNFLNNGSGCPLEASRKRWTEQEREQQINDVFAVEGGIFVGWIGEYKNCYSKFYWLCNSRHPCETSVNHFLNGGSRCTRCTKIKQREDGSFYGYYPKRIQETDYLYIIHFKKGGYIKVGRSFNIEKRLKELLKASDHNHNEIEILLVYTGKHQNVYDTEQWIHEELTERGFYHEDSEWSIELFDMDSLPVLDYLLKDTELGDVSEEYED</sequence>
<protein>
    <submittedName>
        <fullName evidence="3">Uncharacterized protein</fullName>
    </submittedName>
</protein>
<dbReference type="EMBL" id="OR481006">
    <property type="protein sequence ID" value="WNO47476.1"/>
    <property type="molecule type" value="Genomic_DNA"/>
</dbReference>
<dbReference type="Pfam" id="PF21817">
    <property type="entry name" value="CapR"/>
    <property type="match status" value="4"/>
</dbReference>
<dbReference type="InterPro" id="IPR018306">
    <property type="entry name" value="Phage_T5_Orf172_DNA-bd"/>
</dbReference>
<feature type="domain" description="CapR homology" evidence="2">
    <location>
        <begin position="96"/>
        <end position="163"/>
    </location>
</feature>
<organism evidence="3">
    <name type="scientific">Staphylococcus phage vB_VibM_10AMN12</name>
    <dbReference type="NCBI Taxonomy" id="3076785"/>
    <lineage>
        <taxon>Viruses</taxon>
        <taxon>Duplodnaviria</taxon>
        <taxon>Heunggongvirae</taxon>
        <taxon>Uroviricota</taxon>
        <taxon>Caudoviricetes</taxon>
    </lineage>
</organism>
<evidence type="ECO:0000259" key="1">
    <source>
        <dbReference type="Pfam" id="PF10544"/>
    </source>
</evidence>
<feature type="domain" description="CapR homology" evidence="2">
    <location>
        <begin position="20"/>
        <end position="87"/>
    </location>
</feature>
<dbReference type="InterPro" id="IPR048793">
    <property type="entry name" value="CapR_dom"/>
</dbReference>
<accession>A0AA96KSP4</accession>
<proteinExistence type="predicted"/>
<feature type="domain" description="CapR homology" evidence="2">
    <location>
        <begin position="241"/>
        <end position="298"/>
    </location>
</feature>
<evidence type="ECO:0000259" key="2">
    <source>
        <dbReference type="Pfam" id="PF21817"/>
    </source>
</evidence>
<evidence type="ECO:0000313" key="3">
    <source>
        <dbReference type="EMBL" id="WNO47476.1"/>
    </source>
</evidence>
<feature type="domain" description="CapR homology" evidence="2">
    <location>
        <begin position="172"/>
        <end position="228"/>
    </location>
</feature>
<name>A0AA96KSP4_9CAUD</name>
<feature type="domain" description="Bacteriophage T5 Orf172 DNA-binding" evidence="1">
    <location>
        <begin position="321"/>
        <end position="401"/>
    </location>
</feature>